<name>A0A6J8A2V6_MYTCO</name>
<dbReference type="OrthoDB" id="6082215at2759"/>
<keyword evidence="1" id="KW-0812">Transmembrane</keyword>
<protein>
    <recommendedName>
        <fullName evidence="2">Novel STAND NTPase 3 domain-containing protein</fullName>
    </recommendedName>
</protein>
<sequence>MLEERVQALYRLICILIITENIVLTSTFSKSLTVCPAPALWQLVAIRKCADVSMYHCLYNGVTGDFDDSCFVSERYPAGSYVLYEGGLNSKHCPDGQYQPMPYASNEDNKNAKCMYLKTRCNGVGQLIHDLSEKPDKDRTCRCDYSRGYDFVYKPRNRCYCIPTEEDCSCYRKPCHNNSTKLTPDYKCQLQGIITCPVIPSIILEKGMNNNGKYAQNEYSVKRNDMFNNRVDNIKLTPDLKTLRLLKWLLLVLILLALIMAITALIVILYHLCEDKQDQTTNDKTDTSNCEIVVTKGIQQCNEYLKQSKMLIIKGRRGTGKSKIARYVASRNEDHELIIMTRNDTKDTAFRIDACLQNTNGNTIVIFDEMFDAFASAEDINQAFMITEKFLKLPKVKSILTVDENDMTLADTFRRRNDDVKMQMVDLDYEFPMSKDEKRALIDRHLKNYVSRQTTHGNSYIMEREMQVSEKEVENIINTETFIGFPYMCANFFGNTDNFKLGSKYFRQPHKLLLDEIEQLRAGCSGRKDEYYRDQYCVLVYILLNKDGGINVNAINMELYQKIRKRLFKFNFSFNELGKHFNFRDKITKRYFCQYGEGLYTIRPSVYQAMLLSYIKISVDDVLENCKLEHLLDIVKPPNFKLLPNEVALECSHGMVKTFERALGLRISKAALLGKNESDMICQYLMKYPYNPLLDICLDNLKQYCNDFLTSERVELMLKLFHSINTKRTPSYILATKPISFVASWSLLTFQKYEEVKSLKDFIESCVPKDKPEYLRDMLCSIVDEFGNNLLTYCVLWWNEEFRPLISFLSERFARDVKYWRSNREGLFTENEDKTSALHFAVYFGRLKAIQTFMELKLLTVKEVLFLQKAENKSFLNKLDILIELGNEGESRLYSQSIRYNLDICNKVDYGSKSDYTEIQRQLKEIKATVKSELDS</sequence>
<keyword evidence="1" id="KW-0472">Membrane</keyword>
<dbReference type="Gene3D" id="3.40.50.300">
    <property type="entry name" value="P-loop containing nucleotide triphosphate hydrolases"/>
    <property type="match status" value="1"/>
</dbReference>
<feature type="transmembrane region" description="Helical" evidence="1">
    <location>
        <begin position="248"/>
        <end position="272"/>
    </location>
</feature>
<dbReference type="AlphaFoldDB" id="A0A6J8A2V6"/>
<dbReference type="Pfam" id="PF20720">
    <property type="entry name" value="nSTAND3"/>
    <property type="match status" value="1"/>
</dbReference>
<reference evidence="3 4" key="1">
    <citation type="submission" date="2020-06" db="EMBL/GenBank/DDBJ databases">
        <authorList>
            <person name="Li R."/>
            <person name="Bekaert M."/>
        </authorList>
    </citation>
    <scope>NUCLEOTIDE SEQUENCE [LARGE SCALE GENOMIC DNA]</scope>
    <source>
        <strain evidence="4">wild</strain>
    </source>
</reference>
<feature type="domain" description="Novel STAND NTPase 3" evidence="2">
    <location>
        <begin position="293"/>
        <end position="447"/>
    </location>
</feature>
<evidence type="ECO:0000259" key="2">
    <source>
        <dbReference type="Pfam" id="PF20720"/>
    </source>
</evidence>
<dbReference type="EMBL" id="CACVKT020000570">
    <property type="protein sequence ID" value="CAC5360695.1"/>
    <property type="molecule type" value="Genomic_DNA"/>
</dbReference>
<evidence type="ECO:0000313" key="4">
    <source>
        <dbReference type="Proteomes" id="UP000507470"/>
    </source>
</evidence>
<dbReference type="Proteomes" id="UP000507470">
    <property type="component" value="Unassembled WGS sequence"/>
</dbReference>
<keyword evidence="1" id="KW-1133">Transmembrane helix</keyword>
<organism evidence="3 4">
    <name type="scientific">Mytilus coruscus</name>
    <name type="common">Sea mussel</name>
    <dbReference type="NCBI Taxonomy" id="42192"/>
    <lineage>
        <taxon>Eukaryota</taxon>
        <taxon>Metazoa</taxon>
        <taxon>Spiralia</taxon>
        <taxon>Lophotrochozoa</taxon>
        <taxon>Mollusca</taxon>
        <taxon>Bivalvia</taxon>
        <taxon>Autobranchia</taxon>
        <taxon>Pteriomorphia</taxon>
        <taxon>Mytilida</taxon>
        <taxon>Mytiloidea</taxon>
        <taxon>Mytilidae</taxon>
        <taxon>Mytilinae</taxon>
        <taxon>Mytilus</taxon>
    </lineage>
</organism>
<evidence type="ECO:0000313" key="3">
    <source>
        <dbReference type="EMBL" id="CAC5360695.1"/>
    </source>
</evidence>
<proteinExistence type="predicted"/>
<dbReference type="SUPFAM" id="SSF52540">
    <property type="entry name" value="P-loop containing nucleoside triphosphate hydrolases"/>
    <property type="match status" value="1"/>
</dbReference>
<keyword evidence="4" id="KW-1185">Reference proteome</keyword>
<accession>A0A6J8A2V6</accession>
<gene>
    <name evidence="3" type="ORF">MCOR_3087</name>
</gene>
<dbReference type="InterPro" id="IPR049050">
    <property type="entry name" value="nSTAND3"/>
</dbReference>
<dbReference type="InterPro" id="IPR027417">
    <property type="entry name" value="P-loop_NTPase"/>
</dbReference>
<evidence type="ECO:0000256" key="1">
    <source>
        <dbReference type="SAM" id="Phobius"/>
    </source>
</evidence>